<dbReference type="Pfam" id="PF00582">
    <property type="entry name" value="Usp"/>
    <property type="match status" value="1"/>
</dbReference>
<dbReference type="InterPro" id="IPR006015">
    <property type="entry name" value="Universal_stress_UspA"/>
</dbReference>
<organism evidence="3 4">
    <name type="scientific">Piscinibacter terrae</name>
    <dbReference type="NCBI Taxonomy" id="2496871"/>
    <lineage>
        <taxon>Bacteria</taxon>
        <taxon>Pseudomonadati</taxon>
        <taxon>Pseudomonadota</taxon>
        <taxon>Betaproteobacteria</taxon>
        <taxon>Burkholderiales</taxon>
        <taxon>Sphaerotilaceae</taxon>
        <taxon>Piscinibacter</taxon>
    </lineage>
</organism>
<comment type="similarity">
    <text evidence="1">Belongs to the universal stress protein A family.</text>
</comment>
<comment type="caution">
    <text evidence="3">The sequence shown here is derived from an EMBL/GenBank/DDBJ whole genome shotgun (WGS) entry which is preliminary data.</text>
</comment>
<sequence>MGVVQQCLCRIAFDSLGVKGGDVLGATQCLEPVDAVRGTNRSSVACGRRVVHRARGGEGAVQFQRAHGGQAHHVGIQPRGQACGQGDACIAMRVVVKVDQQAQASHEGTISTGTAGALISRKPWRGKGFHTGCGRPFVLAGASTMYSRILVPIDGSPTSQRGLDEAIALASRLGSSLRILFVVDARLLIGTASVYMPPDQLLDDWRKDGERLVADAHDRARAKGVASDTAVRCDPRCRVCDLIVNEAQDCDAGLVVMGTHGRRGLKRVAMGSDAELVVRECPVPVLLVRDPAPEQ</sequence>
<dbReference type="InterPro" id="IPR006016">
    <property type="entry name" value="UspA"/>
</dbReference>
<gene>
    <name evidence="3" type="ORF">DZC73_08620</name>
</gene>
<evidence type="ECO:0000313" key="4">
    <source>
        <dbReference type="Proteomes" id="UP000267464"/>
    </source>
</evidence>
<reference evidence="3 4" key="1">
    <citation type="submission" date="2018-08" db="EMBL/GenBank/DDBJ databases">
        <authorList>
            <person name="Khan S.A."/>
            <person name="Jeon C.O."/>
            <person name="Chun B.H."/>
            <person name="Jeong S.E."/>
        </authorList>
    </citation>
    <scope>NUCLEOTIDE SEQUENCE [LARGE SCALE GENOMIC DNA]</scope>
    <source>
        <strain evidence="3 4">S-16</strain>
    </source>
</reference>
<proteinExistence type="inferred from homology"/>
<accession>A0A3N7HWQ2</accession>
<dbReference type="SUPFAM" id="SSF52402">
    <property type="entry name" value="Adenine nucleotide alpha hydrolases-like"/>
    <property type="match status" value="1"/>
</dbReference>
<dbReference type="Proteomes" id="UP000267464">
    <property type="component" value="Unassembled WGS sequence"/>
</dbReference>
<dbReference type="PRINTS" id="PR01438">
    <property type="entry name" value="UNVRSLSTRESS"/>
</dbReference>
<keyword evidence="4" id="KW-1185">Reference proteome</keyword>
<dbReference type="Gene3D" id="3.40.50.620">
    <property type="entry name" value="HUPs"/>
    <property type="match status" value="1"/>
</dbReference>
<evidence type="ECO:0000259" key="2">
    <source>
        <dbReference type="Pfam" id="PF00582"/>
    </source>
</evidence>
<evidence type="ECO:0000256" key="1">
    <source>
        <dbReference type="ARBA" id="ARBA00008791"/>
    </source>
</evidence>
<dbReference type="AlphaFoldDB" id="A0A3N7HWQ2"/>
<dbReference type="CDD" id="cd00293">
    <property type="entry name" value="USP-like"/>
    <property type="match status" value="1"/>
</dbReference>
<reference evidence="3 4" key="2">
    <citation type="submission" date="2018-12" db="EMBL/GenBank/DDBJ databases">
        <title>Rhizobacter gummiphilus sp. nov., a rubber-degrading bacterium isolated from the soil of a botanical garden in Japan.</title>
        <authorList>
            <person name="Shunsuke S.S."/>
        </authorList>
    </citation>
    <scope>NUCLEOTIDE SEQUENCE [LARGE SCALE GENOMIC DNA]</scope>
    <source>
        <strain evidence="3 4">S-16</strain>
    </source>
</reference>
<dbReference type="PANTHER" id="PTHR46268">
    <property type="entry name" value="STRESS RESPONSE PROTEIN NHAX"/>
    <property type="match status" value="1"/>
</dbReference>
<protein>
    <submittedName>
        <fullName evidence="3">Universal stress protein</fullName>
    </submittedName>
</protein>
<dbReference type="InterPro" id="IPR014729">
    <property type="entry name" value="Rossmann-like_a/b/a_fold"/>
</dbReference>
<evidence type="ECO:0000313" key="3">
    <source>
        <dbReference type="EMBL" id="RQP25461.1"/>
    </source>
</evidence>
<dbReference type="EMBL" id="QUSW01000002">
    <property type="protein sequence ID" value="RQP25461.1"/>
    <property type="molecule type" value="Genomic_DNA"/>
</dbReference>
<feature type="domain" description="UspA" evidence="2">
    <location>
        <begin position="145"/>
        <end position="289"/>
    </location>
</feature>
<name>A0A3N7HWQ2_9BURK</name>
<dbReference type="PANTHER" id="PTHR46268:SF15">
    <property type="entry name" value="UNIVERSAL STRESS PROTEIN HP_0031"/>
    <property type="match status" value="1"/>
</dbReference>